<dbReference type="CDD" id="cd00303">
    <property type="entry name" value="retropepsin_like"/>
    <property type="match status" value="1"/>
</dbReference>
<evidence type="ECO:0000313" key="3">
    <source>
        <dbReference type="WBParaSite" id="NBR_0001845201-mRNA-1"/>
    </source>
</evidence>
<reference evidence="3" key="1">
    <citation type="submission" date="2016-04" db="UniProtKB">
        <authorList>
            <consortium name="WormBaseParasite"/>
        </authorList>
    </citation>
    <scope>IDENTIFICATION</scope>
</reference>
<dbReference type="GO" id="GO:0004190">
    <property type="term" value="F:aspartic-type endopeptidase activity"/>
    <property type="evidence" value="ECO:0007669"/>
    <property type="project" value="InterPro"/>
</dbReference>
<dbReference type="GO" id="GO:0006508">
    <property type="term" value="P:proteolysis"/>
    <property type="evidence" value="ECO:0007669"/>
    <property type="project" value="InterPro"/>
</dbReference>
<evidence type="ECO:0000313" key="2">
    <source>
        <dbReference type="Proteomes" id="UP000271162"/>
    </source>
</evidence>
<dbReference type="Proteomes" id="UP000271162">
    <property type="component" value="Unassembled WGS sequence"/>
</dbReference>
<name>A0A158R3J8_NIPBR</name>
<evidence type="ECO:0000313" key="1">
    <source>
        <dbReference type="EMBL" id="VDL82178.1"/>
    </source>
</evidence>
<sequence>MSVTDLTEEMLLDSPTDETEGTLMYVNARGPEKPLNQKVIELSKRIQELGRTHDGNVSSAAVDTFADLDPHVLIAIGHQKLRAQEGSVYVGHRRDQERKTPAASNDASQSGAFSAWVDGLACIVSVSEPFQSTGGLFGKKSVTTTRIMDRDVTALLDTGSETSIVPLKIFRKARADGLDLDIHVKRIPGVSAVVRNASGQVMKFLDTIRMPVTWRNRTEDVAFYVGEGLDEIVILGTNALE</sequence>
<dbReference type="PROSITE" id="PS00141">
    <property type="entry name" value="ASP_PROTEASE"/>
    <property type="match status" value="1"/>
</dbReference>
<dbReference type="Gene3D" id="2.40.70.10">
    <property type="entry name" value="Acid Proteases"/>
    <property type="match status" value="1"/>
</dbReference>
<accession>A0A158R3J8</accession>
<dbReference type="InterPro" id="IPR021109">
    <property type="entry name" value="Peptidase_aspartic_dom_sf"/>
</dbReference>
<dbReference type="AlphaFoldDB" id="A0A158R3J8"/>
<dbReference type="STRING" id="27835.A0A158R3J8"/>
<proteinExistence type="predicted"/>
<dbReference type="EMBL" id="UYSL01023429">
    <property type="protein sequence ID" value="VDL82178.1"/>
    <property type="molecule type" value="Genomic_DNA"/>
</dbReference>
<organism evidence="3">
    <name type="scientific">Nippostrongylus brasiliensis</name>
    <name type="common">Rat hookworm</name>
    <dbReference type="NCBI Taxonomy" id="27835"/>
    <lineage>
        <taxon>Eukaryota</taxon>
        <taxon>Metazoa</taxon>
        <taxon>Ecdysozoa</taxon>
        <taxon>Nematoda</taxon>
        <taxon>Chromadorea</taxon>
        <taxon>Rhabditida</taxon>
        <taxon>Rhabditina</taxon>
        <taxon>Rhabditomorpha</taxon>
        <taxon>Strongyloidea</taxon>
        <taxon>Heligmosomidae</taxon>
        <taxon>Nippostrongylus</taxon>
    </lineage>
</organism>
<dbReference type="WBParaSite" id="NBR_0001845201-mRNA-1">
    <property type="protein sequence ID" value="NBR_0001845201-mRNA-1"/>
    <property type="gene ID" value="NBR_0001845201"/>
</dbReference>
<reference evidence="1 2" key="2">
    <citation type="submission" date="2018-11" db="EMBL/GenBank/DDBJ databases">
        <authorList>
            <consortium name="Pathogen Informatics"/>
        </authorList>
    </citation>
    <scope>NUCLEOTIDE SEQUENCE [LARGE SCALE GENOMIC DNA]</scope>
</reference>
<dbReference type="SUPFAM" id="SSF50630">
    <property type="entry name" value="Acid proteases"/>
    <property type="match status" value="1"/>
</dbReference>
<protein>
    <submittedName>
        <fullName evidence="3">Peptidase A2 domain-containing protein</fullName>
    </submittedName>
</protein>
<keyword evidence="2" id="KW-1185">Reference proteome</keyword>
<gene>
    <name evidence="1" type="ORF">NBR_LOCUS18453</name>
</gene>
<dbReference type="InterPro" id="IPR001969">
    <property type="entry name" value="Aspartic_peptidase_AS"/>
</dbReference>